<name>A0A9K3IIG2_HELAN</name>
<sequence length="61" mass="7063">MVLMYASRSRSFSLPLYPYQMGQCRLSKISMEPKAHRRTWFKRSERLIGADPLNAGRGGMQ</sequence>
<proteinExistence type="predicted"/>
<evidence type="ECO:0000313" key="2">
    <source>
        <dbReference type="Proteomes" id="UP000215914"/>
    </source>
</evidence>
<protein>
    <submittedName>
        <fullName evidence="1">Uncharacterized protein</fullName>
    </submittedName>
</protein>
<gene>
    <name evidence="1" type="ORF">HanXRQr2_Chr08g0359691</name>
</gene>
<dbReference type="AlphaFoldDB" id="A0A9K3IIG2"/>
<dbReference type="Proteomes" id="UP000215914">
    <property type="component" value="Unassembled WGS sequence"/>
</dbReference>
<organism evidence="1 2">
    <name type="scientific">Helianthus annuus</name>
    <name type="common">Common sunflower</name>
    <dbReference type="NCBI Taxonomy" id="4232"/>
    <lineage>
        <taxon>Eukaryota</taxon>
        <taxon>Viridiplantae</taxon>
        <taxon>Streptophyta</taxon>
        <taxon>Embryophyta</taxon>
        <taxon>Tracheophyta</taxon>
        <taxon>Spermatophyta</taxon>
        <taxon>Magnoliopsida</taxon>
        <taxon>eudicotyledons</taxon>
        <taxon>Gunneridae</taxon>
        <taxon>Pentapetalae</taxon>
        <taxon>asterids</taxon>
        <taxon>campanulids</taxon>
        <taxon>Asterales</taxon>
        <taxon>Asteraceae</taxon>
        <taxon>Asteroideae</taxon>
        <taxon>Heliantheae alliance</taxon>
        <taxon>Heliantheae</taxon>
        <taxon>Helianthus</taxon>
    </lineage>
</organism>
<dbReference type="EMBL" id="MNCJ02000323">
    <property type="protein sequence ID" value="KAF5797097.1"/>
    <property type="molecule type" value="Genomic_DNA"/>
</dbReference>
<evidence type="ECO:0000313" key="1">
    <source>
        <dbReference type="EMBL" id="KAF5797097.1"/>
    </source>
</evidence>
<reference evidence="1" key="2">
    <citation type="submission" date="2020-06" db="EMBL/GenBank/DDBJ databases">
        <title>Helianthus annuus Genome sequencing and assembly Release 2.</title>
        <authorList>
            <person name="Gouzy J."/>
            <person name="Langlade N."/>
            <person name="Munos S."/>
        </authorList>
    </citation>
    <scope>NUCLEOTIDE SEQUENCE</scope>
    <source>
        <tissue evidence="1">Leaves</tissue>
    </source>
</reference>
<keyword evidence="2" id="KW-1185">Reference proteome</keyword>
<dbReference type="Gramene" id="mRNA:HanXRQr2_Chr08g0359691">
    <property type="protein sequence ID" value="CDS:HanXRQr2_Chr08g0359691.1"/>
    <property type="gene ID" value="HanXRQr2_Chr08g0359691"/>
</dbReference>
<reference evidence="1" key="1">
    <citation type="journal article" date="2017" name="Nature">
        <title>The sunflower genome provides insights into oil metabolism, flowering and Asterid evolution.</title>
        <authorList>
            <person name="Badouin H."/>
            <person name="Gouzy J."/>
            <person name="Grassa C.J."/>
            <person name="Murat F."/>
            <person name="Staton S.E."/>
            <person name="Cottret L."/>
            <person name="Lelandais-Briere C."/>
            <person name="Owens G.L."/>
            <person name="Carrere S."/>
            <person name="Mayjonade B."/>
            <person name="Legrand L."/>
            <person name="Gill N."/>
            <person name="Kane N.C."/>
            <person name="Bowers J.E."/>
            <person name="Hubner S."/>
            <person name="Bellec A."/>
            <person name="Berard A."/>
            <person name="Berges H."/>
            <person name="Blanchet N."/>
            <person name="Boniface M.C."/>
            <person name="Brunel D."/>
            <person name="Catrice O."/>
            <person name="Chaidir N."/>
            <person name="Claudel C."/>
            <person name="Donnadieu C."/>
            <person name="Faraut T."/>
            <person name="Fievet G."/>
            <person name="Helmstetter N."/>
            <person name="King M."/>
            <person name="Knapp S.J."/>
            <person name="Lai Z."/>
            <person name="Le Paslier M.C."/>
            <person name="Lippi Y."/>
            <person name="Lorenzon L."/>
            <person name="Mandel J.R."/>
            <person name="Marage G."/>
            <person name="Marchand G."/>
            <person name="Marquand E."/>
            <person name="Bret-Mestries E."/>
            <person name="Morien E."/>
            <person name="Nambeesan S."/>
            <person name="Nguyen T."/>
            <person name="Pegot-Espagnet P."/>
            <person name="Pouilly N."/>
            <person name="Raftis F."/>
            <person name="Sallet E."/>
            <person name="Schiex T."/>
            <person name="Thomas J."/>
            <person name="Vandecasteele C."/>
            <person name="Vares D."/>
            <person name="Vear F."/>
            <person name="Vautrin S."/>
            <person name="Crespi M."/>
            <person name="Mangin B."/>
            <person name="Burke J.M."/>
            <person name="Salse J."/>
            <person name="Munos S."/>
            <person name="Vincourt P."/>
            <person name="Rieseberg L.H."/>
            <person name="Langlade N.B."/>
        </authorList>
    </citation>
    <scope>NUCLEOTIDE SEQUENCE</scope>
    <source>
        <tissue evidence="1">Leaves</tissue>
    </source>
</reference>
<comment type="caution">
    <text evidence="1">The sequence shown here is derived from an EMBL/GenBank/DDBJ whole genome shotgun (WGS) entry which is preliminary data.</text>
</comment>
<accession>A0A9K3IIG2</accession>